<dbReference type="OrthoDB" id="8191639at2759"/>
<dbReference type="AlphaFoldDB" id="A0A9P6B0G6"/>
<feature type="compositionally biased region" description="Polar residues" evidence="10">
    <location>
        <begin position="53"/>
        <end position="66"/>
    </location>
</feature>
<evidence type="ECO:0000256" key="6">
    <source>
        <dbReference type="ARBA" id="ARBA00022801"/>
    </source>
</evidence>
<name>A0A9P6B0G6_9AGAM</name>
<dbReference type="GO" id="GO:0006364">
    <property type="term" value="P:rRNA processing"/>
    <property type="evidence" value="ECO:0007669"/>
    <property type="project" value="UniProtKB-KW"/>
</dbReference>
<evidence type="ECO:0000256" key="5">
    <source>
        <dbReference type="ARBA" id="ARBA00022722"/>
    </source>
</evidence>
<evidence type="ECO:0000313" key="12">
    <source>
        <dbReference type="EMBL" id="KAF9515383.1"/>
    </source>
</evidence>
<keyword evidence="7" id="KW-0269">Exonuclease</keyword>
<evidence type="ECO:0000313" key="13">
    <source>
        <dbReference type="Proteomes" id="UP000886523"/>
    </source>
</evidence>
<dbReference type="InterPro" id="IPR036397">
    <property type="entry name" value="RNaseH_sf"/>
</dbReference>
<comment type="similarity">
    <text evidence="2">Belongs to the REXO4 family.</text>
</comment>
<keyword evidence="4" id="KW-0698">rRNA processing</keyword>
<dbReference type="GO" id="GO:0005634">
    <property type="term" value="C:nucleus"/>
    <property type="evidence" value="ECO:0007669"/>
    <property type="project" value="UniProtKB-SubCell"/>
</dbReference>
<gene>
    <name evidence="12" type="ORF">BS47DRAFT_1372043</name>
</gene>
<evidence type="ECO:0000259" key="11">
    <source>
        <dbReference type="SMART" id="SM00479"/>
    </source>
</evidence>
<keyword evidence="13" id="KW-1185">Reference proteome</keyword>
<evidence type="ECO:0000256" key="2">
    <source>
        <dbReference type="ARBA" id="ARBA00010489"/>
    </source>
</evidence>
<dbReference type="PANTHER" id="PTHR12801">
    <property type="entry name" value="RNA EXONUCLEASE REXO1 / RECO3 FAMILY MEMBER-RELATED"/>
    <property type="match status" value="1"/>
</dbReference>
<dbReference type="InterPro" id="IPR037431">
    <property type="entry name" value="REX4_DEDDh_dom"/>
</dbReference>
<reference evidence="12" key="1">
    <citation type="journal article" date="2020" name="Nat. Commun.">
        <title>Large-scale genome sequencing of mycorrhizal fungi provides insights into the early evolution of symbiotic traits.</title>
        <authorList>
            <person name="Miyauchi S."/>
            <person name="Kiss E."/>
            <person name="Kuo A."/>
            <person name="Drula E."/>
            <person name="Kohler A."/>
            <person name="Sanchez-Garcia M."/>
            <person name="Morin E."/>
            <person name="Andreopoulos B."/>
            <person name="Barry K.W."/>
            <person name="Bonito G."/>
            <person name="Buee M."/>
            <person name="Carver A."/>
            <person name="Chen C."/>
            <person name="Cichocki N."/>
            <person name="Clum A."/>
            <person name="Culley D."/>
            <person name="Crous P.W."/>
            <person name="Fauchery L."/>
            <person name="Girlanda M."/>
            <person name="Hayes R.D."/>
            <person name="Keri Z."/>
            <person name="LaButti K."/>
            <person name="Lipzen A."/>
            <person name="Lombard V."/>
            <person name="Magnuson J."/>
            <person name="Maillard F."/>
            <person name="Murat C."/>
            <person name="Nolan M."/>
            <person name="Ohm R.A."/>
            <person name="Pangilinan J."/>
            <person name="Pereira M.F."/>
            <person name="Perotto S."/>
            <person name="Peter M."/>
            <person name="Pfister S."/>
            <person name="Riley R."/>
            <person name="Sitrit Y."/>
            <person name="Stielow J.B."/>
            <person name="Szollosi G."/>
            <person name="Zifcakova L."/>
            <person name="Stursova M."/>
            <person name="Spatafora J.W."/>
            <person name="Tedersoo L."/>
            <person name="Vaario L.M."/>
            <person name="Yamada A."/>
            <person name="Yan M."/>
            <person name="Wang P."/>
            <person name="Xu J."/>
            <person name="Bruns T."/>
            <person name="Baldrian P."/>
            <person name="Vilgalys R."/>
            <person name="Dunand C."/>
            <person name="Henrissat B."/>
            <person name="Grigoriev I.V."/>
            <person name="Hibbett D."/>
            <person name="Nagy L.G."/>
            <person name="Martin F.M."/>
        </authorList>
    </citation>
    <scope>NUCLEOTIDE SEQUENCE</scope>
    <source>
        <strain evidence="12">UP504</strain>
    </source>
</reference>
<organism evidence="12 13">
    <name type="scientific">Hydnum rufescens UP504</name>
    <dbReference type="NCBI Taxonomy" id="1448309"/>
    <lineage>
        <taxon>Eukaryota</taxon>
        <taxon>Fungi</taxon>
        <taxon>Dikarya</taxon>
        <taxon>Basidiomycota</taxon>
        <taxon>Agaricomycotina</taxon>
        <taxon>Agaricomycetes</taxon>
        <taxon>Cantharellales</taxon>
        <taxon>Hydnaceae</taxon>
        <taxon>Hydnum</taxon>
    </lineage>
</organism>
<comment type="caution">
    <text evidence="12">The sequence shown here is derived from an EMBL/GenBank/DDBJ whole genome shotgun (WGS) entry which is preliminary data.</text>
</comment>
<evidence type="ECO:0000256" key="8">
    <source>
        <dbReference type="ARBA" id="ARBA00023242"/>
    </source>
</evidence>
<dbReference type="GO" id="GO:0008408">
    <property type="term" value="F:3'-5' exonuclease activity"/>
    <property type="evidence" value="ECO:0007669"/>
    <property type="project" value="InterPro"/>
</dbReference>
<dbReference type="InterPro" id="IPR012337">
    <property type="entry name" value="RNaseH-like_sf"/>
</dbReference>
<dbReference type="InterPro" id="IPR013520">
    <property type="entry name" value="Ribonucl_H"/>
</dbReference>
<dbReference type="SUPFAM" id="SSF53098">
    <property type="entry name" value="Ribonuclease H-like"/>
    <property type="match status" value="1"/>
</dbReference>
<dbReference type="Gene3D" id="3.30.420.10">
    <property type="entry name" value="Ribonuclease H-like superfamily/Ribonuclease H"/>
    <property type="match status" value="1"/>
</dbReference>
<protein>
    <recommendedName>
        <fullName evidence="3">RNA exonuclease 4</fullName>
    </recommendedName>
</protein>
<comment type="function">
    <text evidence="9">Exoribonuclease involved in ribosome biosynthesis. Involved in the processing of ITS1, the internal transcribed spacer localized between the 18S and 5.8S rRNAs.</text>
</comment>
<feature type="domain" description="Exonuclease" evidence="11">
    <location>
        <begin position="97"/>
        <end position="268"/>
    </location>
</feature>
<dbReference type="InterPro" id="IPR047021">
    <property type="entry name" value="REXO1/3/4-like"/>
</dbReference>
<keyword evidence="8" id="KW-0539">Nucleus</keyword>
<evidence type="ECO:0000256" key="7">
    <source>
        <dbReference type="ARBA" id="ARBA00022839"/>
    </source>
</evidence>
<proteinExistence type="inferred from homology"/>
<evidence type="ECO:0000256" key="9">
    <source>
        <dbReference type="ARBA" id="ARBA00025599"/>
    </source>
</evidence>
<keyword evidence="6" id="KW-0378">Hydrolase</keyword>
<dbReference type="Proteomes" id="UP000886523">
    <property type="component" value="Unassembled WGS sequence"/>
</dbReference>
<evidence type="ECO:0000256" key="1">
    <source>
        <dbReference type="ARBA" id="ARBA00004123"/>
    </source>
</evidence>
<comment type="subcellular location">
    <subcellularLocation>
        <location evidence="1">Nucleus</location>
    </subcellularLocation>
</comment>
<evidence type="ECO:0000256" key="10">
    <source>
        <dbReference type="SAM" id="MobiDB-lite"/>
    </source>
</evidence>
<accession>A0A9P6B0G6</accession>
<feature type="region of interest" description="Disordered" evidence="10">
    <location>
        <begin position="30"/>
        <end position="66"/>
    </location>
</feature>
<dbReference type="CDD" id="cd06144">
    <property type="entry name" value="REX4_like"/>
    <property type="match status" value="1"/>
</dbReference>
<evidence type="ECO:0000256" key="4">
    <source>
        <dbReference type="ARBA" id="ARBA00022552"/>
    </source>
</evidence>
<dbReference type="SMART" id="SM00479">
    <property type="entry name" value="EXOIII"/>
    <property type="match status" value="1"/>
</dbReference>
<dbReference type="Pfam" id="PF00929">
    <property type="entry name" value="RNase_T"/>
    <property type="match status" value="1"/>
</dbReference>
<evidence type="ECO:0000256" key="3">
    <source>
        <dbReference type="ARBA" id="ARBA00016937"/>
    </source>
</evidence>
<keyword evidence="5" id="KW-0540">Nuclease</keyword>
<dbReference type="GO" id="GO:0003676">
    <property type="term" value="F:nucleic acid binding"/>
    <property type="evidence" value="ECO:0007669"/>
    <property type="project" value="InterPro"/>
</dbReference>
<dbReference type="EMBL" id="MU128951">
    <property type="protein sequence ID" value="KAF9515383.1"/>
    <property type="molecule type" value="Genomic_DNA"/>
</dbReference>
<dbReference type="PANTHER" id="PTHR12801:SF45">
    <property type="entry name" value="RNA EXONUCLEASE 4"/>
    <property type="match status" value="1"/>
</dbReference>
<sequence>MKDIKGKAIESTPPGSNWLALKLRLPLTKTTRKKPLRKIPSTEPTVTPDPEHTTNAGSPSSTQVRNNTLSDHTLILRDMILGRISQSASDQKDRIGRYVCLDCEMVGVGPPTINERGIPDTESSLARVSIVNFHGVILLDAFVKQKEKVTDYRTAVSGIRPRDLVGKDVMTFEEVQQKVADILKGRVLVGHAVYNDLKALLLKHDSAKTVDTQMVPSIQTRFKTKRPGLRSIIKQEFGIDIQGGEHSSVVDARATMALYRAYKPQIQRSARPLSPKRKHTLVYSTPFSAISRPKLISPILVQRIRKPIVPLRPGNNMKGISSGLLVVRANEKCGKGLIGNVDESTDGNWWNKVGPQTSKMCK</sequence>